<dbReference type="RefSeq" id="XP_024704691.1">
    <property type="nucleotide sequence ID" value="XM_024852279.1"/>
</dbReference>
<dbReference type="OrthoDB" id="5979581at2759"/>
<dbReference type="VEuPathDB" id="FungiDB:P170DRAFT_464821"/>
<dbReference type="SMART" id="SM00220">
    <property type="entry name" value="S_TKc"/>
    <property type="match status" value="1"/>
</dbReference>
<dbReference type="PROSITE" id="PS50011">
    <property type="entry name" value="PROTEIN_KINASE_DOM"/>
    <property type="match status" value="1"/>
</dbReference>
<dbReference type="Proteomes" id="UP000234275">
    <property type="component" value="Unassembled WGS sequence"/>
</dbReference>
<evidence type="ECO:0000256" key="3">
    <source>
        <dbReference type="ARBA" id="ARBA00022741"/>
    </source>
</evidence>
<keyword evidence="2" id="KW-0808">Transferase</keyword>
<proteinExistence type="predicted"/>
<keyword evidence="5 6" id="KW-0067">ATP-binding</keyword>
<accession>A0A2I2G937</accession>
<dbReference type="Gene3D" id="3.30.200.20">
    <property type="entry name" value="Phosphorylase Kinase, domain 1"/>
    <property type="match status" value="1"/>
</dbReference>
<sequence>MEKDKVQGKPGGHADDTPSLLQLSMSILPYVQSLYQTSNQVPLSGMPGMTGMAAATQYCNQDGKEDFGDFVRNDDEEDDLTEVAEPWHKYDKTITPDVFYPIRLGDLINERYLVEHKLGCGGFSTVWMANDLQNNRDVALKIMFAGESGEKEICLQDEIVRNGSSISLEGPCLDCPDVREMSITIRMSAARQLLEALEILHEAGIVHRDLNERNCMWGMEPLHHLPRGAKYEALGRPLKQMIPVDGLWKQGELVGPVKIPPSSRTKKFYLSDFGLAKKVNDSVTPRGYPPSQYCSPDRLHGKDPSPACDMWSYMVIFSELYLGFQPFSTYFNGGIIGGFVRSLGPLPEEWKGLYTHPKGRDSWYDQNQTTNPESTLESKIAHLHPEADPTERSHVLSVMPRVFTYDPTKRLTAAQLLRDPSFRAIMETYGC</sequence>
<feature type="domain" description="Protein kinase" evidence="7">
    <location>
        <begin position="56"/>
        <end position="422"/>
    </location>
</feature>
<dbReference type="GeneID" id="36559977"/>
<dbReference type="EMBL" id="MSFO01000004">
    <property type="protein sequence ID" value="PLB49389.1"/>
    <property type="molecule type" value="Genomic_DNA"/>
</dbReference>
<protein>
    <submittedName>
        <fullName evidence="8">Kinase-like protein</fullName>
    </submittedName>
</protein>
<evidence type="ECO:0000256" key="1">
    <source>
        <dbReference type="ARBA" id="ARBA00022527"/>
    </source>
</evidence>
<gene>
    <name evidence="8" type="ORF">P170DRAFT_464821</name>
</gene>
<comment type="caution">
    <text evidence="8">The sequence shown here is derived from an EMBL/GenBank/DDBJ whole genome shotgun (WGS) entry which is preliminary data.</text>
</comment>
<dbReference type="InterPro" id="IPR050494">
    <property type="entry name" value="Ser_Thr_dual-spec_kinase"/>
</dbReference>
<dbReference type="PANTHER" id="PTHR24058">
    <property type="entry name" value="DUAL SPECIFICITY PROTEIN KINASE"/>
    <property type="match status" value="1"/>
</dbReference>
<evidence type="ECO:0000256" key="4">
    <source>
        <dbReference type="ARBA" id="ARBA00022777"/>
    </source>
</evidence>
<keyword evidence="3 6" id="KW-0547">Nucleotide-binding</keyword>
<evidence type="ECO:0000313" key="9">
    <source>
        <dbReference type="Proteomes" id="UP000234275"/>
    </source>
</evidence>
<feature type="binding site" evidence="6">
    <location>
        <position position="141"/>
    </location>
    <ligand>
        <name>ATP</name>
        <dbReference type="ChEBI" id="CHEBI:30616"/>
    </ligand>
</feature>
<dbReference type="InterPro" id="IPR000719">
    <property type="entry name" value="Prot_kinase_dom"/>
</dbReference>
<evidence type="ECO:0000256" key="6">
    <source>
        <dbReference type="PROSITE-ProRule" id="PRU10141"/>
    </source>
</evidence>
<evidence type="ECO:0000256" key="2">
    <source>
        <dbReference type="ARBA" id="ARBA00022679"/>
    </source>
</evidence>
<evidence type="ECO:0000313" key="8">
    <source>
        <dbReference type="EMBL" id="PLB49389.1"/>
    </source>
</evidence>
<name>A0A2I2G937_9EURO</name>
<dbReference type="AlphaFoldDB" id="A0A2I2G937"/>
<dbReference type="SUPFAM" id="SSF56112">
    <property type="entry name" value="Protein kinase-like (PK-like)"/>
    <property type="match status" value="1"/>
</dbReference>
<evidence type="ECO:0000256" key="5">
    <source>
        <dbReference type="ARBA" id="ARBA00022840"/>
    </source>
</evidence>
<dbReference type="Pfam" id="PF00069">
    <property type="entry name" value="Pkinase"/>
    <property type="match status" value="1"/>
</dbReference>
<dbReference type="GO" id="GO:0005524">
    <property type="term" value="F:ATP binding"/>
    <property type="evidence" value="ECO:0007669"/>
    <property type="project" value="UniProtKB-UniRule"/>
</dbReference>
<dbReference type="GO" id="GO:0004674">
    <property type="term" value="F:protein serine/threonine kinase activity"/>
    <property type="evidence" value="ECO:0007669"/>
    <property type="project" value="UniProtKB-KW"/>
</dbReference>
<keyword evidence="1" id="KW-0723">Serine/threonine-protein kinase</keyword>
<dbReference type="Gene3D" id="1.10.510.10">
    <property type="entry name" value="Transferase(Phosphotransferase) domain 1"/>
    <property type="match status" value="1"/>
</dbReference>
<reference evidence="8 9" key="1">
    <citation type="submission" date="2016-12" db="EMBL/GenBank/DDBJ databases">
        <title>The genomes of Aspergillus section Nigri reveals drivers in fungal speciation.</title>
        <authorList>
            <consortium name="DOE Joint Genome Institute"/>
            <person name="Vesth T.C."/>
            <person name="Nybo J."/>
            <person name="Theobald S."/>
            <person name="Brandl J."/>
            <person name="Frisvad J.C."/>
            <person name="Nielsen K.F."/>
            <person name="Lyhne E.K."/>
            <person name="Kogle M.E."/>
            <person name="Kuo A."/>
            <person name="Riley R."/>
            <person name="Clum A."/>
            <person name="Nolan M."/>
            <person name="Lipzen A."/>
            <person name="Salamov A."/>
            <person name="Henrissat B."/>
            <person name="Wiebenga A."/>
            <person name="De Vries R.P."/>
            <person name="Grigoriev I.V."/>
            <person name="Mortensen U.H."/>
            <person name="Andersen M.R."/>
            <person name="Baker S.E."/>
        </authorList>
    </citation>
    <scope>NUCLEOTIDE SEQUENCE [LARGE SCALE GENOMIC DNA]</scope>
    <source>
        <strain evidence="8 9">IBT 23096</strain>
    </source>
</reference>
<keyword evidence="4 8" id="KW-0418">Kinase</keyword>
<keyword evidence="9" id="KW-1185">Reference proteome</keyword>
<dbReference type="PROSITE" id="PS00107">
    <property type="entry name" value="PROTEIN_KINASE_ATP"/>
    <property type="match status" value="1"/>
</dbReference>
<dbReference type="InterPro" id="IPR011009">
    <property type="entry name" value="Kinase-like_dom_sf"/>
</dbReference>
<dbReference type="InterPro" id="IPR017441">
    <property type="entry name" value="Protein_kinase_ATP_BS"/>
</dbReference>
<evidence type="ECO:0000259" key="7">
    <source>
        <dbReference type="PROSITE" id="PS50011"/>
    </source>
</evidence>
<organism evidence="8 9">
    <name type="scientific">Aspergillus steynii IBT 23096</name>
    <dbReference type="NCBI Taxonomy" id="1392250"/>
    <lineage>
        <taxon>Eukaryota</taxon>
        <taxon>Fungi</taxon>
        <taxon>Dikarya</taxon>
        <taxon>Ascomycota</taxon>
        <taxon>Pezizomycotina</taxon>
        <taxon>Eurotiomycetes</taxon>
        <taxon>Eurotiomycetidae</taxon>
        <taxon>Eurotiales</taxon>
        <taxon>Aspergillaceae</taxon>
        <taxon>Aspergillus</taxon>
        <taxon>Aspergillus subgen. Circumdati</taxon>
    </lineage>
</organism>